<evidence type="ECO:0000313" key="1">
    <source>
        <dbReference type="EMBL" id="KAI9461531.1"/>
    </source>
</evidence>
<organism evidence="1 2">
    <name type="scientific">Russula earlei</name>
    <dbReference type="NCBI Taxonomy" id="71964"/>
    <lineage>
        <taxon>Eukaryota</taxon>
        <taxon>Fungi</taxon>
        <taxon>Dikarya</taxon>
        <taxon>Basidiomycota</taxon>
        <taxon>Agaricomycotina</taxon>
        <taxon>Agaricomycetes</taxon>
        <taxon>Russulales</taxon>
        <taxon>Russulaceae</taxon>
        <taxon>Russula</taxon>
    </lineage>
</organism>
<evidence type="ECO:0000313" key="2">
    <source>
        <dbReference type="Proteomes" id="UP001207468"/>
    </source>
</evidence>
<keyword evidence="1" id="KW-0378">Hydrolase</keyword>
<gene>
    <name evidence="1" type="ORF">F5148DRAFT_1214941</name>
</gene>
<proteinExistence type="predicted"/>
<dbReference type="Proteomes" id="UP001207468">
    <property type="component" value="Unassembled WGS sequence"/>
</dbReference>
<accession>A0ACC0U4E4</accession>
<dbReference type="EMBL" id="JAGFNK010000176">
    <property type="protein sequence ID" value="KAI9461531.1"/>
    <property type="molecule type" value="Genomic_DNA"/>
</dbReference>
<protein>
    <submittedName>
        <fullName evidence="1">P-loop containing nucleoside triphosphate hydrolase protein</fullName>
    </submittedName>
</protein>
<name>A0ACC0U4E4_9AGAM</name>
<comment type="caution">
    <text evidence="1">The sequence shown here is derived from an EMBL/GenBank/DDBJ whole genome shotgun (WGS) entry which is preliminary data.</text>
</comment>
<sequence>MARNNAKKPAVPLKSKLKKDPGVPRLPNLKVRNAEKQRRRSSPHTPPYEDATMASEPTLSSLAQLAASASANDDLSASWEPATANKTKEQLRRHYVRTLHKVVDEADVVLLVLDARDPAGCRSRLVEEEVRRREGDGKRLVFVLNKIDLVPRENAQAWLKHLRHTTPTLPFRSAGSHQRTNLASGTAPALLRLLKAYKPGAAQSITIGVVGFPNVGKSSLINTLKRAKVCPVAAQAGHTKELQSVQLERGLRIVDSPGVIFDDDDNVQGQKESSVLLRNVVKPEDVDDPISVVEEILARTQIEKLMKIYNLPTFSSTLEFLTMLALSTGRLLKGGTPDILATARQVLVDWNHQKIPFFSEPPALHAAHIPTTIPGSAGQIAPGAETTGHAQIVSALGTPFVLEGLFGEADAEAMDAEPDLELAADTVGMDIEDDTDMTAADGGMMVDDNDGGDNKTGNIDNIPPSTSVRKRKRTRSLGAGTRSSAPGPAEVGDEFQFDPELARTSKRSRRIAVRSASLPTAAVAVRSRRAERLARRKHEQTLRRASSAVVGGMQVEG</sequence>
<keyword evidence="2" id="KW-1185">Reference proteome</keyword>
<reference evidence="1" key="1">
    <citation type="submission" date="2021-03" db="EMBL/GenBank/DDBJ databases">
        <title>Evolutionary priming and transition to the ectomycorrhizal habit in an iconic lineage of mushroom-forming fungi: is preadaptation a requirement?</title>
        <authorList>
            <consortium name="DOE Joint Genome Institute"/>
            <person name="Looney B.P."/>
            <person name="Miyauchi S."/>
            <person name="Morin E."/>
            <person name="Drula E."/>
            <person name="Courty P.E."/>
            <person name="Chicoki N."/>
            <person name="Fauchery L."/>
            <person name="Kohler A."/>
            <person name="Kuo A."/>
            <person name="LaButti K."/>
            <person name="Pangilinan J."/>
            <person name="Lipzen A."/>
            <person name="Riley R."/>
            <person name="Andreopoulos W."/>
            <person name="He G."/>
            <person name="Johnson J."/>
            <person name="Barry K.W."/>
            <person name="Grigoriev I.V."/>
            <person name="Nagy L."/>
            <person name="Hibbett D."/>
            <person name="Henrissat B."/>
            <person name="Matheny P.B."/>
            <person name="Labbe J."/>
            <person name="Martin A.F."/>
        </authorList>
    </citation>
    <scope>NUCLEOTIDE SEQUENCE</scope>
    <source>
        <strain evidence="1">BPL698</strain>
    </source>
</reference>